<evidence type="ECO:0000313" key="2">
    <source>
        <dbReference type="Proteomes" id="UP000001194"/>
    </source>
</evidence>
<dbReference type="AlphaFoldDB" id="B0DM07"/>
<reference evidence="1 2" key="1">
    <citation type="journal article" date="2008" name="Nature">
        <title>The genome of Laccaria bicolor provides insights into mycorrhizal symbiosis.</title>
        <authorList>
            <person name="Martin F."/>
            <person name="Aerts A."/>
            <person name="Ahren D."/>
            <person name="Brun A."/>
            <person name="Danchin E.G.J."/>
            <person name="Duchaussoy F."/>
            <person name="Gibon J."/>
            <person name="Kohler A."/>
            <person name="Lindquist E."/>
            <person name="Pereda V."/>
            <person name="Salamov A."/>
            <person name="Shapiro H.J."/>
            <person name="Wuyts J."/>
            <person name="Blaudez D."/>
            <person name="Buee M."/>
            <person name="Brokstein P."/>
            <person name="Canbaeck B."/>
            <person name="Cohen D."/>
            <person name="Courty P.E."/>
            <person name="Coutinho P.M."/>
            <person name="Delaruelle C."/>
            <person name="Detter J.C."/>
            <person name="Deveau A."/>
            <person name="DiFazio S."/>
            <person name="Duplessis S."/>
            <person name="Fraissinet-Tachet L."/>
            <person name="Lucic E."/>
            <person name="Frey-Klett P."/>
            <person name="Fourrey C."/>
            <person name="Feussner I."/>
            <person name="Gay G."/>
            <person name="Grimwood J."/>
            <person name="Hoegger P.J."/>
            <person name="Jain P."/>
            <person name="Kilaru S."/>
            <person name="Labbe J."/>
            <person name="Lin Y.C."/>
            <person name="Legue V."/>
            <person name="Le Tacon F."/>
            <person name="Marmeisse R."/>
            <person name="Melayah D."/>
            <person name="Montanini B."/>
            <person name="Muratet M."/>
            <person name="Nehls U."/>
            <person name="Niculita-Hirzel H."/>
            <person name="Oudot-Le Secq M.P."/>
            <person name="Peter M."/>
            <person name="Quesneville H."/>
            <person name="Rajashekar B."/>
            <person name="Reich M."/>
            <person name="Rouhier N."/>
            <person name="Schmutz J."/>
            <person name="Yin T."/>
            <person name="Chalot M."/>
            <person name="Henrissat B."/>
            <person name="Kuees U."/>
            <person name="Lucas S."/>
            <person name="Van de Peer Y."/>
            <person name="Podila G.K."/>
            <person name="Polle A."/>
            <person name="Pukkila P.J."/>
            <person name="Richardson P.M."/>
            <person name="Rouze P."/>
            <person name="Sanders I.R."/>
            <person name="Stajich J.E."/>
            <person name="Tunlid A."/>
            <person name="Tuskan G."/>
            <person name="Grigoriev I.V."/>
        </authorList>
    </citation>
    <scope>NUCLEOTIDE SEQUENCE [LARGE SCALE GENOMIC DNA]</scope>
    <source>
        <strain evidence="2">S238N-H82 / ATCC MYA-4686</strain>
    </source>
</reference>
<dbReference type="RefSeq" id="XP_001884908.1">
    <property type="nucleotide sequence ID" value="XM_001884873.1"/>
</dbReference>
<proteinExistence type="predicted"/>
<accession>B0DM07</accession>
<name>B0DM07_LACBS</name>
<dbReference type="KEGG" id="lbc:LACBIDRAFT_304619"/>
<dbReference type="HOGENOM" id="CLU_116384_0_0_1"/>
<dbReference type="OrthoDB" id="3229882at2759"/>
<dbReference type="InParanoid" id="B0DM07"/>
<evidence type="ECO:0000313" key="1">
    <source>
        <dbReference type="EMBL" id="EDR04389.1"/>
    </source>
</evidence>
<protein>
    <submittedName>
        <fullName evidence="1">Predicted protein</fullName>
    </submittedName>
</protein>
<dbReference type="EMBL" id="DS547118">
    <property type="protein sequence ID" value="EDR04389.1"/>
    <property type="molecule type" value="Genomic_DNA"/>
</dbReference>
<sequence length="204" mass="23427">MLLWIKGALSPQEIRDRLMAADGPFQEVLITYLEGSHVGEFLTGTMNDIKAKVPIVNSTKQGIHAILKPDDIAPEIPTDYRDPTQTFPDMPPSLCTHENCNNCFQCLAVKNWFSHYNNTVDDLIFRSNLHRTCTPMVKVVSKAKKKGVNDTSQDEVFTFPGLFRMESMWNPWNPWNPCWLRTQPFSYSIDLMDSIWNDHGMVME</sequence>
<dbReference type="Proteomes" id="UP000001194">
    <property type="component" value="Unassembled WGS sequence"/>
</dbReference>
<organism evidence="2">
    <name type="scientific">Laccaria bicolor (strain S238N-H82 / ATCC MYA-4686)</name>
    <name type="common">Bicoloured deceiver</name>
    <name type="synonym">Laccaria laccata var. bicolor</name>
    <dbReference type="NCBI Taxonomy" id="486041"/>
    <lineage>
        <taxon>Eukaryota</taxon>
        <taxon>Fungi</taxon>
        <taxon>Dikarya</taxon>
        <taxon>Basidiomycota</taxon>
        <taxon>Agaricomycotina</taxon>
        <taxon>Agaricomycetes</taxon>
        <taxon>Agaricomycetidae</taxon>
        <taxon>Agaricales</taxon>
        <taxon>Agaricineae</taxon>
        <taxon>Hydnangiaceae</taxon>
        <taxon>Laccaria</taxon>
    </lineage>
</organism>
<gene>
    <name evidence="1" type="ORF">LACBIDRAFT_304619</name>
</gene>
<dbReference type="GeneID" id="6080616"/>
<keyword evidence="2" id="KW-1185">Reference proteome</keyword>